<proteinExistence type="inferred from homology"/>
<evidence type="ECO:0000256" key="2">
    <source>
        <dbReference type="ARBA" id="ARBA00009765"/>
    </source>
</evidence>
<dbReference type="SUPFAM" id="SSF144083">
    <property type="entry name" value="Magnesium transport protein CorA, transmembrane region"/>
    <property type="match status" value="1"/>
</dbReference>
<evidence type="ECO:0000256" key="5">
    <source>
        <dbReference type="ARBA" id="ARBA00023136"/>
    </source>
</evidence>
<dbReference type="AlphaFoldDB" id="A0AAE3AW58"/>
<keyword evidence="5 6" id="KW-0472">Membrane</keyword>
<comment type="subcellular location">
    <subcellularLocation>
        <location evidence="1">Membrane</location>
        <topology evidence="1">Multi-pass membrane protein</topology>
    </subcellularLocation>
</comment>
<protein>
    <submittedName>
        <fullName evidence="7">Magnesium transporter CorA family protein</fullName>
    </submittedName>
</protein>
<keyword evidence="3 6" id="KW-0812">Transmembrane</keyword>
<dbReference type="GO" id="GO:0046873">
    <property type="term" value="F:metal ion transmembrane transporter activity"/>
    <property type="evidence" value="ECO:0007669"/>
    <property type="project" value="InterPro"/>
</dbReference>
<comment type="caution">
    <text evidence="7">The sequence shown here is derived from an EMBL/GenBank/DDBJ whole genome shotgun (WGS) entry which is preliminary data.</text>
</comment>
<dbReference type="PANTHER" id="PTHR47891">
    <property type="entry name" value="TRANSPORTER-RELATED"/>
    <property type="match status" value="1"/>
</dbReference>
<dbReference type="InterPro" id="IPR045863">
    <property type="entry name" value="CorA_TM1_TM2"/>
</dbReference>
<dbReference type="Gene3D" id="3.30.460.20">
    <property type="entry name" value="CorA soluble domain-like"/>
    <property type="match status" value="1"/>
</dbReference>
<gene>
    <name evidence="7" type="ORF">LKD45_09485</name>
</gene>
<dbReference type="RefSeq" id="WP_021914729.1">
    <property type="nucleotide sequence ID" value="NZ_JAJEQF010000023.1"/>
</dbReference>
<dbReference type="Proteomes" id="UP001199355">
    <property type="component" value="Unassembled WGS sequence"/>
</dbReference>
<feature type="transmembrane region" description="Helical" evidence="6">
    <location>
        <begin position="285"/>
        <end position="307"/>
    </location>
</feature>
<evidence type="ECO:0000313" key="8">
    <source>
        <dbReference type="Proteomes" id="UP001199355"/>
    </source>
</evidence>
<sequence length="313" mass="36138">MVKRYITQGNLLMEVNRADGGCWVNLVAPTLEECVQIAQEFQIDLADVRAALDDEESSRVDVSNEYSLILFDVPSVEYRHQREAYTTIPLGLILVNDVLLTVCAEATPVLKNFLENTVKEFSTKKQMRFIYQIFLRSCMLYQSYLRIIDRKRKEIEAHIGDDTEEMELIDLHELESNLVYFDTSLRANKVVLDRLMRYSRIKKYPEDQDLLDDVVVENQQAIEMTRIYRDIIQGTRELLSSLMDNRLNSAMKYLASITIVMAIPTIISGIYGMNVSEKWMPLAHTPYGFGIICVLILVACVITMKVLKKRKML</sequence>
<name>A0AAE3AW58_9FIRM</name>
<evidence type="ECO:0000256" key="6">
    <source>
        <dbReference type="SAM" id="Phobius"/>
    </source>
</evidence>
<dbReference type="Gene3D" id="1.20.58.340">
    <property type="entry name" value="Magnesium transport protein CorA, transmembrane region"/>
    <property type="match status" value="2"/>
</dbReference>
<dbReference type="InterPro" id="IPR002523">
    <property type="entry name" value="MgTranspt_CorA/ZnTranspt_ZntB"/>
</dbReference>
<organism evidence="7 8">
    <name type="scientific">Gallintestinimicrobium propionicum</name>
    <dbReference type="NCBI Taxonomy" id="2981770"/>
    <lineage>
        <taxon>Bacteria</taxon>
        <taxon>Bacillati</taxon>
        <taxon>Bacillota</taxon>
        <taxon>Clostridia</taxon>
        <taxon>Lachnospirales</taxon>
        <taxon>Lachnospiraceae</taxon>
        <taxon>Gallintestinimicrobium</taxon>
    </lineage>
</organism>
<keyword evidence="4 6" id="KW-1133">Transmembrane helix</keyword>
<evidence type="ECO:0000256" key="3">
    <source>
        <dbReference type="ARBA" id="ARBA00022692"/>
    </source>
</evidence>
<feature type="transmembrane region" description="Helical" evidence="6">
    <location>
        <begin position="253"/>
        <end position="273"/>
    </location>
</feature>
<evidence type="ECO:0000256" key="4">
    <source>
        <dbReference type="ARBA" id="ARBA00022989"/>
    </source>
</evidence>
<dbReference type="EMBL" id="JAJEQF010000023">
    <property type="protein sequence ID" value="MCC2167920.1"/>
    <property type="molecule type" value="Genomic_DNA"/>
</dbReference>
<keyword evidence="8" id="KW-1185">Reference proteome</keyword>
<dbReference type="Pfam" id="PF01544">
    <property type="entry name" value="CorA"/>
    <property type="match status" value="1"/>
</dbReference>
<dbReference type="CDD" id="cd12827">
    <property type="entry name" value="EcCorA_ZntB-like_u2"/>
    <property type="match status" value="1"/>
</dbReference>
<dbReference type="GO" id="GO:0016020">
    <property type="term" value="C:membrane"/>
    <property type="evidence" value="ECO:0007669"/>
    <property type="project" value="UniProtKB-SubCell"/>
</dbReference>
<dbReference type="SUPFAM" id="SSF143865">
    <property type="entry name" value="CorA soluble domain-like"/>
    <property type="match status" value="1"/>
</dbReference>
<reference evidence="7 8" key="1">
    <citation type="submission" date="2021-10" db="EMBL/GenBank/DDBJ databases">
        <title>Anaerobic single-cell dispensing facilitates the cultivation of human gut bacteria.</title>
        <authorList>
            <person name="Afrizal A."/>
        </authorList>
    </citation>
    <scope>NUCLEOTIDE SEQUENCE [LARGE SCALE GENOMIC DNA]</scope>
    <source>
        <strain evidence="7 8">CLA-AA-H244</strain>
    </source>
</reference>
<accession>A0AAE3AW58</accession>
<dbReference type="InterPro" id="IPR045861">
    <property type="entry name" value="CorA_cytoplasmic_dom"/>
</dbReference>
<dbReference type="InterPro" id="IPR047199">
    <property type="entry name" value="CorA-like"/>
</dbReference>
<evidence type="ECO:0000313" key="7">
    <source>
        <dbReference type="EMBL" id="MCC2167920.1"/>
    </source>
</evidence>
<dbReference type="PANTHER" id="PTHR47891:SF2">
    <property type="entry name" value="MAGNESIUM AND COBALT TRANSPORTER"/>
    <property type="match status" value="1"/>
</dbReference>
<comment type="similarity">
    <text evidence="2">Belongs to the CorA metal ion transporter (MIT) (TC 1.A.35) family.</text>
</comment>
<evidence type="ECO:0000256" key="1">
    <source>
        <dbReference type="ARBA" id="ARBA00004141"/>
    </source>
</evidence>